<keyword evidence="5 7" id="KW-0807">Transducer</keyword>
<dbReference type="AlphaFoldDB" id="A0A127K996"/>
<organism evidence="11 12">
    <name type="scientific">Thauera humireducens</name>
    <dbReference type="NCBI Taxonomy" id="1134435"/>
    <lineage>
        <taxon>Bacteria</taxon>
        <taxon>Pseudomonadati</taxon>
        <taxon>Pseudomonadota</taxon>
        <taxon>Betaproteobacteria</taxon>
        <taxon>Rhodocyclales</taxon>
        <taxon>Zoogloeaceae</taxon>
        <taxon>Thauera</taxon>
    </lineage>
</organism>
<dbReference type="EMBL" id="CP014646">
    <property type="protein sequence ID" value="AMO38461.1"/>
    <property type="molecule type" value="Genomic_DNA"/>
</dbReference>
<keyword evidence="4 8" id="KW-0472">Membrane</keyword>
<proteinExistence type="inferred from homology"/>
<reference evidence="12" key="1">
    <citation type="submission" date="2016-03" db="EMBL/GenBank/DDBJ databases">
        <authorList>
            <person name="Ma C."/>
            <person name="Zhou S."/>
            <person name="Yang G."/>
        </authorList>
    </citation>
    <scope>NUCLEOTIDE SEQUENCE [LARGE SCALE GENOMIC DNA]</scope>
    <source>
        <strain evidence="12">SgZ-1</strain>
    </source>
</reference>
<dbReference type="SMART" id="SM00283">
    <property type="entry name" value="MA"/>
    <property type="match status" value="1"/>
</dbReference>
<dbReference type="GO" id="GO:0006935">
    <property type="term" value="P:chemotaxis"/>
    <property type="evidence" value="ECO:0007669"/>
    <property type="project" value="UniProtKB-ARBA"/>
</dbReference>
<dbReference type="PANTHER" id="PTHR32089">
    <property type="entry name" value="METHYL-ACCEPTING CHEMOTAXIS PROTEIN MCPB"/>
    <property type="match status" value="1"/>
</dbReference>
<dbReference type="Proteomes" id="UP000036902">
    <property type="component" value="Chromosome"/>
</dbReference>
<evidence type="ECO:0000256" key="6">
    <source>
        <dbReference type="ARBA" id="ARBA00029447"/>
    </source>
</evidence>
<feature type="transmembrane region" description="Helical" evidence="8">
    <location>
        <begin position="195"/>
        <end position="218"/>
    </location>
</feature>
<comment type="subcellular location">
    <subcellularLocation>
        <location evidence="1">Membrane</location>
        <topology evidence="1">Multi-pass membrane protein</topology>
    </subcellularLocation>
</comment>
<dbReference type="SUPFAM" id="SSF58104">
    <property type="entry name" value="Methyl-accepting chemotaxis protein (MCP) signaling domain"/>
    <property type="match status" value="1"/>
</dbReference>
<dbReference type="InterPro" id="IPR004089">
    <property type="entry name" value="MCPsignal_dom"/>
</dbReference>
<dbReference type="GO" id="GO:0016020">
    <property type="term" value="C:membrane"/>
    <property type="evidence" value="ECO:0007669"/>
    <property type="project" value="UniProtKB-SubCell"/>
</dbReference>
<dbReference type="Pfam" id="PF12729">
    <property type="entry name" value="4HB_MCP_1"/>
    <property type="match status" value="1"/>
</dbReference>
<keyword evidence="3 8" id="KW-1133">Transmembrane helix</keyword>
<feature type="domain" description="HAMP" evidence="10">
    <location>
        <begin position="220"/>
        <end position="272"/>
    </location>
</feature>
<dbReference type="RefSeq" id="WP_048707848.1">
    <property type="nucleotide sequence ID" value="NZ_CP014646.1"/>
</dbReference>
<protein>
    <submittedName>
        <fullName evidence="11">Chemotaxis protein</fullName>
    </submittedName>
</protein>
<dbReference type="SMART" id="SM00304">
    <property type="entry name" value="HAMP"/>
    <property type="match status" value="1"/>
</dbReference>
<dbReference type="PROSITE" id="PS50885">
    <property type="entry name" value="HAMP"/>
    <property type="match status" value="1"/>
</dbReference>
<dbReference type="PROSITE" id="PS50111">
    <property type="entry name" value="CHEMOTAXIS_TRANSDUC_2"/>
    <property type="match status" value="1"/>
</dbReference>
<dbReference type="PANTHER" id="PTHR32089:SF119">
    <property type="entry name" value="METHYL-ACCEPTING CHEMOTAXIS PROTEIN CTPL"/>
    <property type="match status" value="1"/>
</dbReference>
<comment type="similarity">
    <text evidence="6">Belongs to the methyl-accepting chemotaxis (MCP) protein family.</text>
</comment>
<keyword evidence="2 8" id="KW-0812">Transmembrane</keyword>
<keyword evidence="12" id="KW-1185">Reference proteome</keyword>
<dbReference type="GO" id="GO:0007165">
    <property type="term" value="P:signal transduction"/>
    <property type="evidence" value="ECO:0007669"/>
    <property type="project" value="UniProtKB-KW"/>
</dbReference>
<dbReference type="InterPro" id="IPR003660">
    <property type="entry name" value="HAMP_dom"/>
</dbReference>
<accession>A0A127K996</accession>
<dbReference type="Gene3D" id="1.10.287.950">
    <property type="entry name" value="Methyl-accepting chemotaxis protein"/>
    <property type="match status" value="1"/>
</dbReference>
<feature type="transmembrane region" description="Helical" evidence="8">
    <location>
        <begin position="18"/>
        <end position="38"/>
    </location>
</feature>
<evidence type="ECO:0000313" key="11">
    <source>
        <dbReference type="EMBL" id="AMO38461.1"/>
    </source>
</evidence>
<dbReference type="Pfam" id="PF00015">
    <property type="entry name" value="MCPsignal"/>
    <property type="match status" value="1"/>
</dbReference>
<dbReference type="InterPro" id="IPR024478">
    <property type="entry name" value="HlyB_4HB_MCP"/>
</dbReference>
<dbReference type="CDD" id="cd11386">
    <property type="entry name" value="MCP_signal"/>
    <property type="match status" value="1"/>
</dbReference>
<dbReference type="Pfam" id="PF00672">
    <property type="entry name" value="HAMP"/>
    <property type="match status" value="1"/>
</dbReference>
<dbReference type="STRING" id="1134435.AC731_016855"/>
<sequence>MKSTHTSARSGSLSVRNLLYIAIAFQIVLAVALGLLGLRGMYSTLNGLNEVYNDRVIPLRDLKVISDEYAVAIVDATQKVRDGTIQADTAAATMARARSLIDDKWKAYTASTHLSEAERALIAKAEPAMEKGNALVDLMVERLKLNALFEIHGIAEQTLYPTLDPITEVLRQLIETQLEQARSDYEAEQANFHDALTLMILMIVAAATLSGIGGVIFARNFMMRPLDDARRFANDIASGNLGSRIEVQRDDEIGSLTAALQTMQLELRNMVQLIQNNAEQIASASENLASSTGTISAATVQQSSAAESIAAAIDQMSGSIGQVSNFTAEAKDIATDSGAASRTGAEVIRRVVGDIERIADSVNQASAAVRDLGQHSQAIASVVTVIKEVADQTNLLALNAAIEAARAGEQGRGFAVVADEVRKLAERTAASTQDIARIVGQITAGTDSAVKAMDTQVRSVEASVALAGEAGEAIARINAASEKVVETVSDVSSALQEQSQTSSDIARGIAEIADMSGRNSTSARDVDKATRQLAVLSAQLRETVRRFRLQG</sequence>
<evidence type="ECO:0000256" key="3">
    <source>
        <dbReference type="ARBA" id="ARBA00022989"/>
    </source>
</evidence>
<evidence type="ECO:0000256" key="8">
    <source>
        <dbReference type="SAM" id="Phobius"/>
    </source>
</evidence>
<dbReference type="CDD" id="cd06225">
    <property type="entry name" value="HAMP"/>
    <property type="match status" value="1"/>
</dbReference>
<dbReference type="FunFam" id="1.10.287.950:FF:000001">
    <property type="entry name" value="Methyl-accepting chemotaxis sensory transducer"/>
    <property type="match status" value="1"/>
</dbReference>
<evidence type="ECO:0000256" key="4">
    <source>
        <dbReference type="ARBA" id="ARBA00023136"/>
    </source>
</evidence>
<evidence type="ECO:0000259" key="9">
    <source>
        <dbReference type="PROSITE" id="PS50111"/>
    </source>
</evidence>
<evidence type="ECO:0000259" key="10">
    <source>
        <dbReference type="PROSITE" id="PS50885"/>
    </source>
</evidence>
<name>A0A127K996_9RHOO</name>
<evidence type="ECO:0000256" key="2">
    <source>
        <dbReference type="ARBA" id="ARBA00022692"/>
    </source>
</evidence>
<evidence type="ECO:0000256" key="7">
    <source>
        <dbReference type="PROSITE-ProRule" id="PRU00284"/>
    </source>
</evidence>
<feature type="domain" description="Methyl-accepting transducer" evidence="9">
    <location>
        <begin position="277"/>
        <end position="513"/>
    </location>
</feature>
<dbReference type="KEGG" id="thu:AC731_016855"/>
<gene>
    <name evidence="11" type="ORF">AC731_016855</name>
</gene>
<evidence type="ECO:0000256" key="1">
    <source>
        <dbReference type="ARBA" id="ARBA00004141"/>
    </source>
</evidence>
<evidence type="ECO:0000256" key="5">
    <source>
        <dbReference type="ARBA" id="ARBA00023224"/>
    </source>
</evidence>
<evidence type="ECO:0000313" key="12">
    <source>
        <dbReference type="Proteomes" id="UP000036902"/>
    </source>
</evidence>